<dbReference type="InterPro" id="IPR034257">
    <property type="entry name" value="Acinus_RRM"/>
</dbReference>
<feature type="region of interest" description="Disordered" evidence="1">
    <location>
        <begin position="545"/>
        <end position="630"/>
    </location>
</feature>
<dbReference type="OrthoDB" id="5348404at2759"/>
<dbReference type="GO" id="GO:0003676">
    <property type="term" value="F:nucleic acid binding"/>
    <property type="evidence" value="ECO:0007669"/>
    <property type="project" value="InterPro"/>
</dbReference>
<proteinExistence type="predicted"/>
<evidence type="ECO:0000313" key="3">
    <source>
        <dbReference type="EMBL" id="KAJ4389874.1"/>
    </source>
</evidence>
<feature type="region of interest" description="Disordered" evidence="1">
    <location>
        <begin position="37"/>
        <end position="305"/>
    </location>
</feature>
<evidence type="ECO:0000259" key="2">
    <source>
        <dbReference type="PROSITE" id="PS50800"/>
    </source>
</evidence>
<dbReference type="CDD" id="cd12432">
    <property type="entry name" value="RRM_ACINU"/>
    <property type="match status" value="1"/>
</dbReference>
<comment type="caution">
    <text evidence="3">The sequence shown here is derived from an EMBL/GenBank/DDBJ whole genome shotgun (WGS) entry which is preliminary data.</text>
</comment>
<feature type="compositionally biased region" description="Basic and acidic residues" evidence="1">
    <location>
        <begin position="211"/>
        <end position="223"/>
    </location>
</feature>
<dbReference type="PROSITE" id="PS50800">
    <property type="entry name" value="SAP"/>
    <property type="match status" value="1"/>
</dbReference>
<dbReference type="Pfam" id="PF02037">
    <property type="entry name" value="SAP"/>
    <property type="match status" value="1"/>
</dbReference>
<dbReference type="SMART" id="SM00513">
    <property type="entry name" value="SAP"/>
    <property type="match status" value="1"/>
</dbReference>
<dbReference type="InterPro" id="IPR003034">
    <property type="entry name" value="SAP_dom"/>
</dbReference>
<evidence type="ECO:0000313" key="4">
    <source>
        <dbReference type="Proteomes" id="UP001140453"/>
    </source>
</evidence>
<name>A0A9W8YRM5_9PEZI</name>
<feature type="compositionally biased region" description="Basic and acidic residues" evidence="1">
    <location>
        <begin position="571"/>
        <end position="630"/>
    </location>
</feature>
<dbReference type="PANTHER" id="PTHR47031">
    <property type="entry name" value="SAP DNA-BINDING DOMAIN-CONTAINING PROTEIN"/>
    <property type="match status" value="1"/>
</dbReference>
<sequence length="630" mass="70633">MTDWNSLRVVDLRAELTRRGLPTKGVKADLVQRLTEDDGNAAQAEEEPLEGDKTAIVEAASTVENAPEPEVPENQTVAKEATSTDATASEQVTTRSEPAPNTEVEPNVEVKADTSQDLLPSENHTAQPEHNEQPHLDTPLPSADTAADLQKRKRRSSTPPPSTKRARQEGERLAEEREDVVDFDNGEISISPKKSQNGVGKRGLPDDVEMVDERQEDLGRPESSELLPTSSAPARGPSLVETEESTYAKQEAIADSSNEIPAQSKDESLNATNEVGTHQHPTQIKQDPRDDVKPEEEPSALPSLHAPTSALYIRELMRPLRSEVMEQHIIDLVTPLGKETEPDLIRDFYLDQIRTHAFVLLASVPIAQRVRAVLHNKVWPNERNRKPLWVDFIPAESVKDWIAKEESAPRNARWEVVYDQDGGNAVAVHREIGTDSKSFSRPPPTGPAATANPIYPGIEAAPRGPRGGGGRPPFQNTNIRHTETSPQLAYTPKDEDVARRRMENMRSFYSRDPPADLGKDYHRFTFESADAFVDRGREVFIGIRPPHRQKEHEERLRRERLGTVGANSVAESRRDDYRPAPRPTVTDEDRFSRYNDGRRSDRPPRNRGFRSDRGPGRFRGEDPYRYRPGY</sequence>
<feature type="compositionally biased region" description="Polar residues" evidence="1">
    <location>
        <begin position="75"/>
        <end position="96"/>
    </location>
</feature>
<keyword evidence="4" id="KW-1185">Reference proteome</keyword>
<evidence type="ECO:0000256" key="1">
    <source>
        <dbReference type="SAM" id="MobiDB-lite"/>
    </source>
</evidence>
<dbReference type="SUPFAM" id="SSF54928">
    <property type="entry name" value="RNA-binding domain, RBD"/>
    <property type="match status" value="1"/>
</dbReference>
<dbReference type="AlphaFoldDB" id="A0A9W8YRM5"/>
<dbReference type="PANTHER" id="PTHR47031:SF3">
    <property type="entry name" value="SAP DOMAIN-CONTAINING PROTEIN"/>
    <property type="match status" value="1"/>
</dbReference>
<dbReference type="InterPro" id="IPR035979">
    <property type="entry name" value="RBD_domain_sf"/>
</dbReference>
<feature type="compositionally biased region" description="Polar residues" evidence="1">
    <location>
        <begin position="269"/>
        <end position="285"/>
    </location>
</feature>
<dbReference type="Gene3D" id="1.10.720.30">
    <property type="entry name" value="SAP domain"/>
    <property type="match status" value="1"/>
</dbReference>
<feature type="compositionally biased region" description="Basic and acidic residues" evidence="1">
    <location>
        <begin position="548"/>
        <end position="561"/>
    </location>
</feature>
<feature type="compositionally biased region" description="Acidic residues" evidence="1">
    <location>
        <begin position="176"/>
        <end position="185"/>
    </location>
</feature>
<dbReference type="EMBL" id="JAPEVB010000004">
    <property type="protein sequence ID" value="KAJ4389874.1"/>
    <property type="molecule type" value="Genomic_DNA"/>
</dbReference>
<dbReference type="InterPro" id="IPR036361">
    <property type="entry name" value="SAP_dom_sf"/>
</dbReference>
<feature type="compositionally biased region" description="Basic and acidic residues" evidence="1">
    <location>
        <begin position="166"/>
        <end position="175"/>
    </location>
</feature>
<feature type="compositionally biased region" description="Basic and acidic residues" evidence="1">
    <location>
        <begin position="286"/>
        <end position="296"/>
    </location>
</feature>
<feature type="domain" description="SAP" evidence="2">
    <location>
        <begin position="4"/>
        <end position="38"/>
    </location>
</feature>
<feature type="region of interest" description="Disordered" evidence="1">
    <location>
        <begin position="435"/>
        <end position="479"/>
    </location>
</feature>
<gene>
    <name evidence="3" type="ORF">N0V93_007346</name>
</gene>
<protein>
    <recommendedName>
        <fullName evidence="2">SAP domain-containing protein</fullName>
    </recommendedName>
</protein>
<organism evidence="3 4">
    <name type="scientific">Gnomoniopsis smithogilvyi</name>
    <dbReference type="NCBI Taxonomy" id="1191159"/>
    <lineage>
        <taxon>Eukaryota</taxon>
        <taxon>Fungi</taxon>
        <taxon>Dikarya</taxon>
        <taxon>Ascomycota</taxon>
        <taxon>Pezizomycotina</taxon>
        <taxon>Sordariomycetes</taxon>
        <taxon>Sordariomycetidae</taxon>
        <taxon>Diaporthales</taxon>
        <taxon>Gnomoniaceae</taxon>
        <taxon>Gnomoniopsis</taxon>
    </lineage>
</organism>
<dbReference type="SUPFAM" id="SSF68906">
    <property type="entry name" value="SAP domain"/>
    <property type="match status" value="1"/>
</dbReference>
<reference evidence="3" key="1">
    <citation type="submission" date="2022-10" db="EMBL/GenBank/DDBJ databases">
        <title>Tapping the CABI collections for fungal endophytes: first genome assemblies for Collariella, Neodidymelliopsis, Ascochyta clinopodiicola, Didymella pomorum, Didymosphaeria variabile, Neocosmospora piperis and Neocucurbitaria cava.</title>
        <authorList>
            <person name="Hill R."/>
        </authorList>
    </citation>
    <scope>NUCLEOTIDE SEQUENCE</scope>
    <source>
        <strain evidence="3">IMI 355082</strain>
    </source>
</reference>
<feature type="compositionally biased region" description="Polar residues" evidence="1">
    <location>
        <begin position="115"/>
        <end position="126"/>
    </location>
</feature>
<dbReference type="Proteomes" id="UP001140453">
    <property type="component" value="Unassembled WGS sequence"/>
</dbReference>
<feature type="compositionally biased region" description="Low complexity" evidence="1">
    <location>
        <begin position="63"/>
        <end position="74"/>
    </location>
</feature>
<accession>A0A9W8YRM5</accession>